<feature type="compositionally biased region" description="Basic and acidic residues" evidence="1">
    <location>
        <begin position="280"/>
        <end position="289"/>
    </location>
</feature>
<name>A0ABW1AKC9_9ACTN</name>
<accession>A0ABW1AKC9</accession>
<dbReference type="RefSeq" id="WP_378293440.1">
    <property type="nucleotide sequence ID" value="NZ_JBHSON010000197.1"/>
</dbReference>
<proteinExistence type="predicted"/>
<dbReference type="EMBL" id="JBHSON010000197">
    <property type="protein sequence ID" value="MFC5754890.1"/>
    <property type="molecule type" value="Genomic_DNA"/>
</dbReference>
<feature type="compositionally biased region" description="Polar residues" evidence="1">
    <location>
        <begin position="268"/>
        <end position="277"/>
    </location>
</feature>
<evidence type="ECO:0000313" key="2">
    <source>
        <dbReference type="EMBL" id="MFC5754890.1"/>
    </source>
</evidence>
<evidence type="ECO:0000256" key="1">
    <source>
        <dbReference type="SAM" id="MobiDB-lite"/>
    </source>
</evidence>
<gene>
    <name evidence="2" type="ORF">ACFPZN_55545</name>
</gene>
<feature type="region of interest" description="Disordered" evidence="1">
    <location>
        <begin position="250"/>
        <end position="289"/>
    </location>
</feature>
<sequence>MAQENDNDEYVTEKMYVTRRKDSHYSNSRKKPGEFSPLTRSEVDAELDQVTLSYIEENEESSAYDSEPVHVREEPEPPRRSKEQEERDELVQKVVRELLIVAIEYSTPHVMRFWSEKLRPAIRARAERRRELRALLRQHRAEKNSAVIEARIVEPPQDMAALTEVKMNMTSSEAQARYLMALAAQRFAEEQMRLVAAADIRADEGFQELEHALSELPPEQVAKMLQRFEANPSLLADNALTGLGMILGVERADGPSPLEDAASPDRCSASNSRQRSLQPPHKEWSRPTD</sequence>
<feature type="region of interest" description="Disordered" evidence="1">
    <location>
        <begin position="55"/>
        <end position="87"/>
    </location>
</feature>
<feature type="compositionally biased region" description="Basic and acidic residues" evidence="1">
    <location>
        <begin position="67"/>
        <end position="87"/>
    </location>
</feature>
<protein>
    <submittedName>
        <fullName evidence="2">Uncharacterized protein</fullName>
    </submittedName>
</protein>
<evidence type="ECO:0000313" key="3">
    <source>
        <dbReference type="Proteomes" id="UP001596074"/>
    </source>
</evidence>
<keyword evidence="3" id="KW-1185">Reference proteome</keyword>
<dbReference type="Proteomes" id="UP001596074">
    <property type="component" value="Unassembled WGS sequence"/>
</dbReference>
<comment type="caution">
    <text evidence="2">The sequence shown here is derived from an EMBL/GenBank/DDBJ whole genome shotgun (WGS) entry which is preliminary data.</text>
</comment>
<feature type="region of interest" description="Disordered" evidence="1">
    <location>
        <begin position="1"/>
        <end position="42"/>
    </location>
</feature>
<feature type="compositionally biased region" description="Acidic residues" evidence="1">
    <location>
        <begin position="1"/>
        <end position="10"/>
    </location>
</feature>
<organism evidence="2 3">
    <name type="scientific">Actinomadura rugatobispora</name>
    <dbReference type="NCBI Taxonomy" id="1994"/>
    <lineage>
        <taxon>Bacteria</taxon>
        <taxon>Bacillati</taxon>
        <taxon>Actinomycetota</taxon>
        <taxon>Actinomycetes</taxon>
        <taxon>Streptosporangiales</taxon>
        <taxon>Thermomonosporaceae</taxon>
        <taxon>Actinomadura</taxon>
    </lineage>
</organism>
<reference evidence="3" key="1">
    <citation type="journal article" date="2019" name="Int. J. Syst. Evol. Microbiol.">
        <title>The Global Catalogue of Microorganisms (GCM) 10K type strain sequencing project: providing services to taxonomists for standard genome sequencing and annotation.</title>
        <authorList>
            <consortium name="The Broad Institute Genomics Platform"/>
            <consortium name="The Broad Institute Genome Sequencing Center for Infectious Disease"/>
            <person name="Wu L."/>
            <person name="Ma J."/>
        </authorList>
    </citation>
    <scope>NUCLEOTIDE SEQUENCE [LARGE SCALE GENOMIC DNA]</scope>
    <source>
        <strain evidence="3">KCTC 42087</strain>
    </source>
</reference>